<keyword evidence="8" id="KW-1185">Reference proteome</keyword>
<dbReference type="Proteomes" id="UP000016923">
    <property type="component" value="Unassembled WGS sequence"/>
</dbReference>
<keyword evidence="3" id="KW-0804">Transcription</keyword>
<feature type="compositionally biased region" description="Low complexity" evidence="5">
    <location>
        <begin position="851"/>
        <end position="864"/>
    </location>
</feature>
<dbReference type="InterPro" id="IPR036864">
    <property type="entry name" value="Zn2-C6_fun-type_DNA-bd_sf"/>
</dbReference>
<dbReference type="PANTHER" id="PTHR47424:SF6">
    <property type="entry name" value="PROLINE UTILIZATION TRANS-ACTIVATOR"/>
    <property type="match status" value="1"/>
</dbReference>
<evidence type="ECO:0000256" key="3">
    <source>
        <dbReference type="ARBA" id="ARBA00023163"/>
    </source>
</evidence>
<evidence type="ECO:0000256" key="4">
    <source>
        <dbReference type="ARBA" id="ARBA00023242"/>
    </source>
</evidence>
<dbReference type="PROSITE" id="PS00463">
    <property type="entry name" value="ZN2_CY6_FUNGAL_1"/>
    <property type="match status" value="1"/>
</dbReference>
<reference evidence="7 8" key="1">
    <citation type="journal article" date="2013" name="BMC Genomics">
        <title>The genome and transcriptome of the pine saprophyte Ophiostoma piceae, and a comparison with the bark beetle-associated pine pathogen Grosmannia clavigera.</title>
        <authorList>
            <person name="Haridas S."/>
            <person name="Wang Y."/>
            <person name="Lim L."/>
            <person name="Massoumi Alamouti S."/>
            <person name="Jackman S."/>
            <person name="Docking R."/>
            <person name="Robertson G."/>
            <person name="Birol I."/>
            <person name="Bohlmann J."/>
            <person name="Breuil C."/>
        </authorList>
    </citation>
    <scope>NUCLEOTIDE SEQUENCE [LARGE SCALE GENOMIC DNA]</scope>
    <source>
        <strain evidence="7 8">UAMH 11346</strain>
    </source>
</reference>
<dbReference type="STRING" id="1262450.S3DA14"/>
<dbReference type="PANTHER" id="PTHR47424">
    <property type="entry name" value="REGULATORY PROTEIN GAL4"/>
    <property type="match status" value="1"/>
</dbReference>
<dbReference type="GO" id="GO:0003677">
    <property type="term" value="F:DNA binding"/>
    <property type="evidence" value="ECO:0007669"/>
    <property type="project" value="InterPro"/>
</dbReference>
<proteinExistence type="predicted"/>
<evidence type="ECO:0000256" key="1">
    <source>
        <dbReference type="ARBA" id="ARBA00022723"/>
    </source>
</evidence>
<gene>
    <name evidence="7" type="ORF">F503_05460</name>
</gene>
<dbReference type="HOGENOM" id="CLU_011777_1_0_1"/>
<name>S3DA14_OPHP1</name>
<dbReference type="SMART" id="SM00906">
    <property type="entry name" value="Fungal_trans"/>
    <property type="match status" value="1"/>
</dbReference>
<feature type="compositionally biased region" description="Low complexity" evidence="5">
    <location>
        <begin position="894"/>
        <end position="911"/>
    </location>
</feature>
<feature type="compositionally biased region" description="Polar residues" evidence="5">
    <location>
        <begin position="868"/>
        <end position="879"/>
    </location>
</feature>
<dbReference type="Pfam" id="PF04082">
    <property type="entry name" value="Fungal_trans"/>
    <property type="match status" value="1"/>
</dbReference>
<keyword evidence="1" id="KW-0479">Metal-binding</keyword>
<feature type="region of interest" description="Disordered" evidence="5">
    <location>
        <begin position="848"/>
        <end position="916"/>
    </location>
</feature>
<dbReference type="GO" id="GO:0008270">
    <property type="term" value="F:zinc ion binding"/>
    <property type="evidence" value="ECO:0007669"/>
    <property type="project" value="InterPro"/>
</dbReference>
<keyword evidence="4" id="KW-0539">Nucleus</keyword>
<dbReference type="InterPro" id="IPR051127">
    <property type="entry name" value="Fungal_SecMet_Regulators"/>
</dbReference>
<feature type="compositionally biased region" description="Basic and acidic residues" evidence="5">
    <location>
        <begin position="882"/>
        <end position="893"/>
    </location>
</feature>
<feature type="compositionally biased region" description="Low complexity" evidence="5">
    <location>
        <begin position="794"/>
        <end position="835"/>
    </location>
</feature>
<dbReference type="AlphaFoldDB" id="S3DA14"/>
<dbReference type="VEuPathDB" id="FungiDB:F503_05460"/>
<dbReference type="OrthoDB" id="3364175at2759"/>
<dbReference type="InterPro" id="IPR007219">
    <property type="entry name" value="XnlR_reg_dom"/>
</dbReference>
<dbReference type="eggNOG" id="ENOG502SJEB">
    <property type="taxonomic scope" value="Eukaryota"/>
</dbReference>
<dbReference type="CDD" id="cd12148">
    <property type="entry name" value="fungal_TF_MHR"/>
    <property type="match status" value="1"/>
</dbReference>
<evidence type="ECO:0000256" key="5">
    <source>
        <dbReference type="SAM" id="MobiDB-lite"/>
    </source>
</evidence>
<feature type="region of interest" description="Disordered" evidence="5">
    <location>
        <begin position="568"/>
        <end position="587"/>
    </location>
</feature>
<evidence type="ECO:0000259" key="6">
    <source>
        <dbReference type="PROSITE" id="PS00463"/>
    </source>
</evidence>
<feature type="region of interest" description="Disordered" evidence="5">
    <location>
        <begin position="782"/>
        <end position="835"/>
    </location>
</feature>
<evidence type="ECO:0000313" key="8">
    <source>
        <dbReference type="Proteomes" id="UP000016923"/>
    </source>
</evidence>
<dbReference type="GO" id="GO:0000981">
    <property type="term" value="F:DNA-binding transcription factor activity, RNA polymerase II-specific"/>
    <property type="evidence" value="ECO:0007669"/>
    <property type="project" value="InterPro"/>
</dbReference>
<evidence type="ECO:0000313" key="7">
    <source>
        <dbReference type="EMBL" id="EPE10365.1"/>
    </source>
</evidence>
<dbReference type="EMBL" id="KE148146">
    <property type="protein sequence ID" value="EPE10365.1"/>
    <property type="molecule type" value="Genomic_DNA"/>
</dbReference>
<accession>S3DA14</accession>
<protein>
    <submittedName>
        <fullName evidence="7">Nucleus protein</fullName>
    </submittedName>
</protein>
<dbReference type="InterPro" id="IPR001138">
    <property type="entry name" value="Zn2Cys6_DnaBD"/>
</dbReference>
<organism evidence="7 8">
    <name type="scientific">Ophiostoma piceae (strain UAMH 11346)</name>
    <name type="common">Sap stain fungus</name>
    <dbReference type="NCBI Taxonomy" id="1262450"/>
    <lineage>
        <taxon>Eukaryota</taxon>
        <taxon>Fungi</taxon>
        <taxon>Dikarya</taxon>
        <taxon>Ascomycota</taxon>
        <taxon>Pezizomycotina</taxon>
        <taxon>Sordariomycetes</taxon>
        <taxon>Sordariomycetidae</taxon>
        <taxon>Ophiostomatales</taxon>
        <taxon>Ophiostomataceae</taxon>
        <taxon>Ophiostoma</taxon>
    </lineage>
</organism>
<dbReference type="GO" id="GO:0006351">
    <property type="term" value="P:DNA-templated transcription"/>
    <property type="evidence" value="ECO:0007669"/>
    <property type="project" value="InterPro"/>
</dbReference>
<dbReference type="SUPFAM" id="SSF57701">
    <property type="entry name" value="Zn2/Cys6 DNA-binding domain"/>
    <property type="match status" value="1"/>
</dbReference>
<evidence type="ECO:0000256" key="2">
    <source>
        <dbReference type="ARBA" id="ARBA00023015"/>
    </source>
</evidence>
<feature type="domain" description="Zn(2)-C6 fungal-type" evidence="6">
    <location>
        <begin position="64"/>
        <end position="94"/>
    </location>
</feature>
<dbReference type="OMA" id="IAPANIF"/>
<sequence length="964" mass="106630">MQDPRYPSYSAMGSVPGTSHNVAVGDSITVAPASHQPMDPPSAALLRLMRRRVPPEKRQRTEMSCDWCKKKRCKCLRGSTVDTCRACSEIGRPCTTTEPRKRRGQPIDRFCIVGCLITTDRLTAAASTTAPTPKAAKNTASILDDFIFCLGNGIDGIDDMSLDVSAADPRLLIRPSPSQDSTSLPLTVSPRDIVTYQKDDLTATTTATITSNAPSLLTPTTLAFTEKKYASDEHLFEDALGFPRYIGPLGSYTLLVKLWEVMAVWCAPNMAIQAPPCASTQTASRTQPMRPRFGSTSSISDSTIIDGADQTIQQYSSGRNIDLPPREVADVLVSLFFDKVHCDFPIFHRALFQTSYENTWASPSSPSQSPHQNSQPTTVGPEAEPAWLMCLSMVFVLGLEAASAQCSAIRRLVGNTAHREALKARYLAKVQEVLPQVIAGSMLVHVQALMLYCRYLHITRSRNACWNLTGAAIRVAVAIGLHRNGVHGKCSPLERELRRRIWWTLYAFERIECSSLGRTSAIDDAECNVGVPTEDLLDMSDILPRGYVSAHAGLMRLLGSICKQQYGGSHSDNGDEEMDNSEESSISTSIKVPQEQADFARATAESLDLWYAQLPPSLSLLPDSPKSHRRAILLLHIQHHYTVTLLCRPFLLALVAKKKPESAMAVEEEGDASSSSATLLMFARKCIEAAKSAVVVIERLFRAGLFNSKTWWDVYFIEASCMVLAMGRFVHDRNLRSDAGIIDALRTCIRILKECKEFSPTMQRIAFVTTDFAQTLVSDNSPCRAQDEQDSLKKQAQQAQQAQQDRQNRQTQQAQQNAQRQQYLAQQQQHQKYLQQHQIPYQRQAQYGFEHQPQSHQSQQQHSPLLFSGNQGISGNAAQLSRDIDDFGGEMRSRSSSSQSGSSPDDSSIPIAPANIFGNAHDPVGVSMSSSSGIAHDPFSMPWNLADISQFWGDWAEPDHWWQA</sequence>
<keyword evidence="2" id="KW-0805">Transcription regulation</keyword>